<gene>
    <name evidence="1" type="ORF">TMSB3V08_LOCUS1743</name>
</gene>
<reference evidence="1" key="1">
    <citation type="submission" date="2020-11" db="EMBL/GenBank/DDBJ databases">
        <authorList>
            <person name="Tran Van P."/>
        </authorList>
    </citation>
    <scope>NUCLEOTIDE SEQUENCE</scope>
</reference>
<organism evidence="1">
    <name type="scientific">Timema monikensis</name>
    <dbReference type="NCBI Taxonomy" id="170555"/>
    <lineage>
        <taxon>Eukaryota</taxon>
        <taxon>Metazoa</taxon>
        <taxon>Ecdysozoa</taxon>
        <taxon>Arthropoda</taxon>
        <taxon>Hexapoda</taxon>
        <taxon>Insecta</taxon>
        <taxon>Pterygota</taxon>
        <taxon>Neoptera</taxon>
        <taxon>Polyneoptera</taxon>
        <taxon>Phasmatodea</taxon>
        <taxon>Timematodea</taxon>
        <taxon>Timematoidea</taxon>
        <taxon>Timematidae</taxon>
        <taxon>Timema</taxon>
    </lineage>
</organism>
<protein>
    <submittedName>
        <fullName evidence="1">Uncharacterized protein</fullName>
    </submittedName>
</protein>
<name>A0A7R9HJ82_9NEOP</name>
<accession>A0A7R9HJ82</accession>
<proteinExistence type="predicted"/>
<dbReference type="EMBL" id="OB792840">
    <property type="protein sequence ID" value="CAD7424817.1"/>
    <property type="molecule type" value="Genomic_DNA"/>
</dbReference>
<sequence length="337" mass="36510">MKPTLKNAGLADRKQSLGCSAADSGLLKRWGTPIMCTWVAVAPRIWRHARGRSGVASLLPQDHKSSISCVTREDDVAGEASDSLSPMVDTPFTENQHQISHGATVAFPVLISDLKTAVPAKMQVDVPPAHPSWWDAGVSNTLDSHILNSLKHRQVWAAKQVPGSGSVFLFLELVDKNVTCSSRILIINIKIDVFRSRDLTYECLKVSLTPIPPTPDTKVEGCRFRSLPFPPTPPQSRSSQVSLIPVRSIPASKRGRTGWPEGPVAGIILYPSTARATRRGGLRSSFVTLERTFPVSAGSHSDVMRHHCNTETKVFSHVVVGEVGSPVLAGVNVRSPI</sequence>
<dbReference type="AlphaFoldDB" id="A0A7R9HJ82"/>
<evidence type="ECO:0000313" key="1">
    <source>
        <dbReference type="EMBL" id="CAD7424817.1"/>
    </source>
</evidence>